<gene>
    <name evidence="4" type="ORF">OM33_03470</name>
</gene>
<comment type="similarity">
    <text evidence="1">Belongs to the AB hydrolase superfamily. AB hydrolase 2 family.</text>
</comment>
<name>A0A0A7ECS3_9GAMM</name>
<dbReference type="GO" id="GO:0016787">
    <property type="term" value="F:hydrolase activity"/>
    <property type="evidence" value="ECO:0007669"/>
    <property type="project" value="UniProtKB-KW"/>
</dbReference>
<accession>A0A0A7ECS3</accession>
<dbReference type="InterPro" id="IPR003140">
    <property type="entry name" value="PLipase/COase/thioEstase"/>
</dbReference>
<dbReference type="InterPro" id="IPR029058">
    <property type="entry name" value="AB_hydrolase_fold"/>
</dbReference>
<dbReference type="STRING" id="1348114.OM33_03470"/>
<dbReference type="OrthoDB" id="9801763at2"/>
<evidence type="ECO:0000313" key="5">
    <source>
        <dbReference type="Proteomes" id="UP000030341"/>
    </source>
</evidence>
<keyword evidence="5" id="KW-1185">Reference proteome</keyword>
<dbReference type="Proteomes" id="UP000030341">
    <property type="component" value="Chromosome 1"/>
</dbReference>
<evidence type="ECO:0000259" key="3">
    <source>
        <dbReference type="Pfam" id="PF02230"/>
    </source>
</evidence>
<dbReference type="eggNOG" id="COG0400">
    <property type="taxonomic scope" value="Bacteria"/>
</dbReference>
<evidence type="ECO:0000313" key="4">
    <source>
        <dbReference type="EMBL" id="AIY64318.1"/>
    </source>
</evidence>
<proteinExistence type="inferred from homology"/>
<evidence type="ECO:0000256" key="2">
    <source>
        <dbReference type="ARBA" id="ARBA00022801"/>
    </source>
</evidence>
<dbReference type="Gene3D" id="3.40.50.1820">
    <property type="entry name" value="alpha/beta hydrolase"/>
    <property type="match status" value="1"/>
</dbReference>
<evidence type="ECO:0000256" key="1">
    <source>
        <dbReference type="ARBA" id="ARBA00006499"/>
    </source>
</evidence>
<dbReference type="HOGENOM" id="CLU_049413_3_2_6"/>
<dbReference type="InterPro" id="IPR050565">
    <property type="entry name" value="LYPA1-2/EST-like"/>
</dbReference>
<dbReference type="AlphaFoldDB" id="A0A0A7ECS3"/>
<dbReference type="PANTHER" id="PTHR10655">
    <property type="entry name" value="LYSOPHOSPHOLIPASE-RELATED"/>
    <property type="match status" value="1"/>
</dbReference>
<dbReference type="PANTHER" id="PTHR10655:SF17">
    <property type="entry name" value="LYSOPHOSPHOLIPASE-LIKE PROTEIN 1"/>
    <property type="match status" value="1"/>
</dbReference>
<feature type="domain" description="Phospholipase/carboxylesterase/thioesterase" evidence="3">
    <location>
        <begin position="5"/>
        <end position="213"/>
    </location>
</feature>
<organism evidence="4 5">
    <name type="scientific">Pseudoalteromonas piratica</name>
    <dbReference type="NCBI Taxonomy" id="1348114"/>
    <lineage>
        <taxon>Bacteria</taxon>
        <taxon>Pseudomonadati</taxon>
        <taxon>Pseudomonadota</taxon>
        <taxon>Gammaproteobacteria</taxon>
        <taxon>Alteromonadales</taxon>
        <taxon>Pseudoalteromonadaceae</taxon>
        <taxon>Pseudoalteromonas</taxon>
    </lineage>
</organism>
<dbReference type="RefSeq" id="WP_038638815.1">
    <property type="nucleotide sequence ID" value="NZ_CP009888.1"/>
</dbReference>
<dbReference type="Pfam" id="PF02230">
    <property type="entry name" value="Abhydrolase_2"/>
    <property type="match status" value="1"/>
</dbReference>
<dbReference type="EMBL" id="CP009888">
    <property type="protein sequence ID" value="AIY64318.1"/>
    <property type="molecule type" value="Genomic_DNA"/>
</dbReference>
<sequence>MSLDAIVIDPQSSHKATVIWLHGLGDSGEGFAPIVPEINLPSELGVKFIFPHAPIQPVTINGGMAMRSWYDIKSLDLDKRADEQGVQQSAAAVKQIIDAEIANGIEPSNIILAGFSQGGVVSLYLGPRLPYQLAGIMALSTYMCEPAKLTLEKQQANLNVFMAHGSFDDVVPTTAGESAYKTLVELGYDASWQVYPMAHQVCLEEIKAIRAWLISRLS</sequence>
<keyword evidence="2" id="KW-0378">Hydrolase</keyword>
<reference evidence="4 5" key="1">
    <citation type="submission" date="2014-11" db="EMBL/GenBank/DDBJ databases">
        <title>Complete Genome Sequence of Pseudoalteromonas sp. Strain OCN003 Isolated from Kaneohe Bay, Oahu, Hawaii.</title>
        <authorList>
            <person name="Beurmann S."/>
            <person name="Videau P."/>
            <person name="Ushijima B."/>
            <person name="Smith A.M."/>
            <person name="Aeby G.S."/>
            <person name="Callahan S.M."/>
            <person name="Belcaid M."/>
        </authorList>
    </citation>
    <scope>NUCLEOTIDE SEQUENCE [LARGE SCALE GENOMIC DNA]</scope>
    <source>
        <strain evidence="4 5">OCN003</strain>
    </source>
</reference>
<dbReference type="SUPFAM" id="SSF53474">
    <property type="entry name" value="alpha/beta-Hydrolases"/>
    <property type="match status" value="1"/>
</dbReference>
<dbReference type="KEGG" id="pseo:OM33_03470"/>
<protein>
    <submittedName>
        <fullName evidence="4">Carboxylesterase</fullName>
    </submittedName>
</protein>